<accession>A0A7S5AYW2</accession>
<protein>
    <submittedName>
        <fullName evidence="1">Uncharacterized protein</fullName>
    </submittedName>
</protein>
<evidence type="ECO:0000313" key="2">
    <source>
        <dbReference type="Proteomes" id="UP000617051"/>
    </source>
</evidence>
<dbReference type="KEGG" id="vg:77947971"/>
<sequence>MFIAYPYSDYVLGIFTTKEKALNALVEYHGSEEAAQVFGYIGEHTPDTFLLYKDGVTVTRNYADEGEPNA</sequence>
<reference evidence="1 2" key="1">
    <citation type="journal article" date="2020" name="Phage (New Rochelle)">
        <title>A New High-Throughput Screening Method for Phages: Enabling Crude Isolation and Fast Identification of Diverse Phages with Therapeutic Potential.</title>
        <authorList>
            <person name="Olsen N.S."/>
            <person name="Hendriksen N.B."/>
            <person name="Hansen L.H."/>
            <person name="Kot W."/>
        </authorList>
    </citation>
    <scope>NUCLEOTIDE SEQUENCE [LARGE SCALE GENOMIC DNA]</scope>
</reference>
<dbReference type="EMBL" id="MN029011">
    <property type="protein sequence ID" value="QEA09764.1"/>
    <property type="molecule type" value="Genomic_DNA"/>
</dbReference>
<dbReference type="Proteomes" id="UP000617051">
    <property type="component" value="Segment"/>
</dbReference>
<dbReference type="RefSeq" id="YP_010671716.1">
    <property type="nucleotide sequence ID" value="NC_070970.1"/>
</dbReference>
<evidence type="ECO:0000313" key="1">
    <source>
        <dbReference type="EMBL" id="QEA09764.1"/>
    </source>
</evidence>
<proteinExistence type="predicted"/>
<name>A0A7S5AYW2_9CAUD</name>
<keyword evidence="2" id="KW-1185">Reference proteome</keyword>
<organism evidence="1 2">
    <name type="scientific">Pseudomonas phage Iggy</name>
    <dbReference type="NCBI Taxonomy" id="2592193"/>
    <lineage>
        <taxon>Viruses</taxon>
        <taxon>Duplodnaviria</taxon>
        <taxon>Heunggongvirae</taxon>
        <taxon>Uroviricota</taxon>
        <taxon>Caudoviricetes</taxon>
        <taxon>Queuovirinae</taxon>
        <taxon>Iggyvirus</taxon>
        <taxon>Iggyvirus iggy</taxon>
    </lineage>
</organism>
<dbReference type="GeneID" id="77947971"/>